<proteinExistence type="inferred from homology"/>
<dbReference type="InterPro" id="IPR002994">
    <property type="entry name" value="Surf1/Shy1"/>
</dbReference>
<evidence type="ECO:0000256" key="1">
    <source>
        <dbReference type="ARBA" id="ARBA00004370"/>
    </source>
</evidence>
<dbReference type="EMBL" id="GDHC01020928">
    <property type="protein sequence ID" value="JAP97700.1"/>
    <property type="molecule type" value="Transcribed_RNA"/>
</dbReference>
<protein>
    <recommendedName>
        <fullName evidence="6">SURF1-like protein</fullName>
    </recommendedName>
</protein>
<feature type="region of interest" description="Disordered" evidence="7">
    <location>
        <begin position="1"/>
        <end position="20"/>
    </location>
</feature>
<evidence type="ECO:0000313" key="10">
    <source>
        <dbReference type="EMBL" id="JAQ06244.1"/>
    </source>
</evidence>
<name>A0A0A9ZFG7_LYGHE</name>
<evidence type="ECO:0000313" key="9">
    <source>
        <dbReference type="EMBL" id="JAP97700.1"/>
    </source>
</evidence>
<evidence type="ECO:0000313" key="8">
    <source>
        <dbReference type="EMBL" id="JAG42178.1"/>
    </source>
</evidence>
<dbReference type="EMBL" id="GDHC01012385">
    <property type="protein sequence ID" value="JAQ06244.1"/>
    <property type="molecule type" value="Transcribed_RNA"/>
</dbReference>
<comment type="function">
    <text evidence="6">Probably involved in the biogenesis of the COX complex.</text>
</comment>
<dbReference type="Pfam" id="PF02104">
    <property type="entry name" value="SURF1"/>
    <property type="match status" value="1"/>
</dbReference>
<accession>A0A0A9ZFG7</accession>
<comment type="similarity">
    <text evidence="2 6">Belongs to the SURF1 family.</text>
</comment>
<dbReference type="PANTHER" id="PTHR23427:SF2">
    <property type="entry name" value="SURFEIT LOCUS PROTEIN 1"/>
    <property type="match status" value="1"/>
</dbReference>
<sequence length="103" mass="11097">MENHVNLNKPPLHTLPPAGGNMNSYEFHRVELEGLVDSTGSQLVGPRAIPSYKGAANTDESRGGFLVLSPFELAGSQEHVMVNRGWVPIDAGKNPVMLAQYIG</sequence>
<evidence type="ECO:0000256" key="3">
    <source>
        <dbReference type="ARBA" id="ARBA00022692"/>
    </source>
</evidence>
<organism evidence="8">
    <name type="scientific">Lygus hesperus</name>
    <name type="common">Western plant bug</name>
    <dbReference type="NCBI Taxonomy" id="30085"/>
    <lineage>
        <taxon>Eukaryota</taxon>
        <taxon>Metazoa</taxon>
        <taxon>Ecdysozoa</taxon>
        <taxon>Arthropoda</taxon>
        <taxon>Hexapoda</taxon>
        <taxon>Insecta</taxon>
        <taxon>Pterygota</taxon>
        <taxon>Neoptera</taxon>
        <taxon>Paraneoptera</taxon>
        <taxon>Hemiptera</taxon>
        <taxon>Heteroptera</taxon>
        <taxon>Panheteroptera</taxon>
        <taxon>Cimicomorpha</taxon>
        <taxon>Miridae</taxon>
        <taxon>Mirini</taxon>
        <taxon>Lygus</taxon>
    </lineage>
</organism>
<reference evidence="8" key="2">
    <citation type="submission" date="2014-07" db="EMBL/GenBank/DDBJ databases">
        <authorList>
            <person name="Hull J."/>
        </authorList>
    </citation>
    <scope>NUCLEOTIDE SEQUENCE</scope>
</reference>
<evidence type="ECO:0000256" key="4">
    <source>
        <dbReference type="ARBA" id="ARBA00022989"/>
    </source>
</evidence>
<keyword evidence="6" id="KW-0496">Mitochondrion</keyword>
<dbReference type="GO" id="GO:0005743">
    <property type="term" value="C:mitochondrial inner membrane"/>
    <property type="evidence" value="ECO:0007669"/>
    <property type="project" value="UniProtKB-SubCell"/>
</dbReference>
<evidence type="ECO:0000256" key="6">
    <source>
        <dbReference type="RuleBase" id="RU363076"/>
    </source>
</evidence>
<keyword evidence="4" id="KW-1133">Transmembrane helix</keyword>
<gene>
    <name evidence="8" type="primary">SURF1</name>
    <name evidence="9" type="synonym">SURF1_0</name>
    <name evidence="10" type="synonym">SURF1_2</name>
    <name evidence="8" type="ORF">CM83_1907</name>
    <name evidence="10" type="ORF">g.6000</name>
    <name evidence="9" type="ORF">g.6001</name>
</gene>
<dbReference type="AlphaFoldDB" id="A0A0A9ZFG7"/>
<evidence type="ECO:0000256" key="2">
    <source>
        <dbReference type="ARBA" id="ARBA00007165"/>
    </source>
</evidence>
<keyword evidence="3" id="KW-0812">Transmembrane</keyword>
<keyword evidence="5" id="KW-0472">Membrane</keyword>
<dbReference type="PROSITE" id="PS50895">
    <property type="entry name" value="SURF1"/>
    <property type="match status" value="1"/>
</dbReference>
<dbReference type="PANTHER" id="PTHR23427">
    <property type="entry name" value="SURFEIT LOCUS PROTEIN"/>
    <property type="match status" value="1"/>
</dbReference>
<dbReference type="EMBL" id="GBHO01001426">
    <property type="protein sequence ID" value="JAG42178.1"/>
    <property type="molecule type" value="Transcribed_RNA"/>
</dbReference>
<evidence type="ECO:0000256" key="5">
    <source>
        <dbReference type="ARBA" id="ARBA00023136"/>
    </source>
</evidence>
<comment type="subcellular location">
    <subcellularLocation>
        <location evidence="1">Membrane</location>
    </subcellularLocation>
    <subcellularLocation>
        <location evidence="6">Mitochondrion inner membrane</location>
        <topology evidence="6">Multi-pass membrane protein</topology>
    </subcellularLocation>
</comment>
<reference evidence="8" key="1">
    <citation type="journal article" date="2014" name="PLoS ONE">
        <title>Transcriptome-Based Identification of ABC Transporters in the Western Tarnished Plant Bug Lygus hesperus.</title>
        <authorList>
            <person name="Hull J.J."/>
            <person name="Chaney K."/>
            <person name="Geib S.M."/>
            <person name="Fabrick J.A."/>
            <person name="Brent C.S."/>
            <person name="Walsh D."/>
            <person name="Lavine L.C."/>
        </authorList>
    </citation>
    <scope>NUCLEOTIDE SEQUENCE</scope>
</reference>
<reference evidence="9" key="3">
    <citation type="journal article" date="2016" name="Gigascience">
        <title>De novo construction of an expanded transcriptome assembly for the western tarnished plant bug, Lygus hesperus.</title>
        <authorList>
            <person name="Tassone E.E."/>
            <person name="Geib S.M."/>
            <person name="Hall B."/>
            <person name="Fabrick J.A."/>
            <person name="Brent C.S."/>
            <person name="Hull J.J."/>
        </authorList>
    </citation>
    <scope>NUCLEOTIDE SEQUENCE</scope>
</reference>
<dbReference type="InterPro" id="IPR045214">
    <property type="entry name" value="Surf1/Surf4"/>
</dbReference>
<keyword evidence="6" id="KW-0999">Mitochondrion inner membrane</keyword>
<evidence type="ECO:0000256" key="7">
    <source>
        <dbReference type="SAM" id="MobiDB-lite"/>
    </source>
</evidence>